<dbReference type="SUPFAM" id="SSF101874">
    <property type="entry name" value="YceI-like"/>
    <property type="match status" value="1"/>
</dbReference>
<dbReference type="OrthoDB" id="9811006at2"/>
<evidence type="ECO:0000256" key="1">
    <source>
        <dbReference type="ARBA" id="ARBA00008812"/>
    </source>
</evidence>
<dbReference type="SMART" id="SM00867">
    <property type="entry name" value="YceI"/>
    <property type="match status" value="1"/>
</dbReference>
<dbReference type="Pfam" id="PF13620">
    <property type="entry name" value="CarboxypepD_reg"/>
    <property type="match status" value="1"/>
</dbReference>
<dbReference type="RefSeq" id="WP_067577490.1">
    <property type="nucleotide sequence ID" value="NZ_FOWC01000001.1"/>
</dbReference>
<keyword evidence="6" id="KW-1185">Reference proteome</keyword>
<accession>A0A1I5FKB5</accession>
<comment type="similarity">
    <text evidence="1">Belongs to the UPF0312 family.</text>
</comment>
<dbReference type="Proteomes" id="UP000470404">
    <property type="component" value="Unassembled WGS sequence"/>
</dbReference>
<gene>
    <name evidence="3" type="ORF">G3I59_15470</name>
    <name evidence="4" type="ORF">SAMN05421854_1011176</name>
</gene>
<evidence type="ECO:0000313" key="3">
    <source>
        <dbReference type="EMBL" id="NEC56947.1"/>
    </source>
</evidence>
<proteinExistence type="inferred from homology"/>
<organism evidence="4 5">
    <name type="scientific">Amycolatopsis rubida</name>
    <dbReference type="NCBI Taxonomy" id="112413"/>
    <lineage>
        <taxon>Bacteria</taxon>
        <taxon>Bacillati</taxon>
        <taxon>Actinomycetota</taxon>
        <taxon>Actinomycetes</taxon>
        <taxon>Pseudonocardiales</taxon>
        <taxon>Pseudonocardiaceae</taxon>
        <taxon>Amycolatopsis</taxon>
    </lineage>
</organism>
<name>A0A1I5FKB5_9PSEU</name>
<dbReference type="InterPro" id="IPR036761">
    <property type="entry name" value="TTHA0802/YceI-like_sf"/>
</dbReference>
<dbReference type="EMBL" id="JAAGNC010000081">
    <property type="protein sequence ID" value="NEC56947.1"/>
    <property type="molecule type" value="Genomic_DNA"/>
</dbReference>
<protein>
    <submittedName>
        <fullName evidence="4">Por secretion system C-terminal sorting domain-containing protein</fullName>
    </submittedName>
</protein>
<evidence type="ECO:0000259" key="2">
    <source>
        <dbReference type="SMART" id="SM00867"/>
    </source>
</evidence>
<dbReference type="Gene3D" id="2.60.40.1120">
    <property type="entry name" value="Carboxypeptidase-like, regulatory domain"/>
    <property type="match status" value="1"/>
</dbReference>
<reference evidence="3 6" key="2">
    <citation type="submission" date="2020-01" db="EMBL/GenBank/DDBJ databases">
        <title>Insect and environment-associated Actinomycetes.</title>
        <authorList>
            <person name="Currrie C."/>
            <person name="Chevrette M."/>
            <person name="Carlson C."/>
            <person name="Stubbendieck R."/>
            <person name="Wendt-Pienkowski E."/>
        </authorList>
    </citation>
    <scope>NUCLEOTIDE SEQUENCE [LARGE SCALE GENOMIC DNA]</scope>
    <source>
        <strain evidence="3 6">SID8386</strain>
    </source>
</reference>
<dbReference type="PANTHER" id="PTHR34406:SF1">
    <property type="entry name" value="PROTEIN YCEI"/>
    <property type="match status" value="1"/>
</dbReference>
<dbReference type="Gene3D" id="2.40.128.110">
    <property type="entry name" value="Lipid/polyisoprenoid-binding, YceI-like"/>
    <property type="match status" value="1"/>
</dbReference>
<dbReference type="PANTHER" id="PTHR34406">
    <property type="entry name" value="PROTEIN YCEI"/>
    <property type="match status" value="1"/>
</dbReference>
<dbReference type="STRING" id="112413.SAMN05421854_1011176"/>
<dbReference type="Pfam" id="PF04264">
    <property type="entry name" value="YceI"/>
    <property type="match status" value="1"/>
</dbReference>
<dbReference type="Proteomes" id="UP000199137">
    <property type="component" value="Unassembled WGS sequence"/>
</dbReference>
<sequence>MSGGLRAQLRSNGGWPVENAVLTVTDLNGRQVARQVTDAKGAVVTDPLPPGVYTAVITAPGYTPLARTVQIGSDGAGLLGDIALVPVSGAVELPPEGPWTIDPMHSSVVATARHMGIASIKVRFPDVAGRIEVARPIERSSVHAEIKAGSIESGIKMRDDHLRSAEFLDVDAYPLITFESTGLSQLGTDNWALRGVLTLHGERRDVTLDLRYTGHGPDPWGGVRAAFHAETQLHRNDFAINYSAMVRAGVAAIGTTVKVELDIEAVQGESLPQF</sequence>
<evidence type="ECO:0000313" key="5">
    <source>
        <dbReference type="Proteomes" id="UP000199137"/>
    </source>
</evidence>
<dbReference type="InterPro" id="IPR007372">
    <property type="entry name" value="Lipid/polyisoprenoid-bd_YceI"/>
</dbReference>
<evidence type="ECO:0000313" key="6">
    <source>
        <dbReference type="Proteomes" id="UP000470404"/>
    </source>
</evidence>
<evidence type="ECO:0000313" key="4">
    <source>
        <dbReference type="EMBL" id="SFO24175.1"/>
    </source>
</evidence>
<reference evidence="4 5" key="1">
    <citation type="submission" date="2016-10" db="EMBL/GenBank/DDBJ databases">
        <authorList>
            <person name="de Groot N.N."/>
        </authorList>
    </citation>
    <scope>NUCLEOTIDE SEQUENCE [LARGE SCALE GENOMIC DNA]</scope>
    <source>
        <strain evidence="4 5">DSM 44637</strain>
    </source>
</reference>
<dbReference type="SUPFAM" id="SSF49478">
    <property type="entry name" value="Cna protein B-type domain"/>
    <property type="match status" value="1"/>
</dbReference>
<dbReference type="AlphaFoldDB" id="A0A1I5FKB5"/>
<dbReference type="EMBL" id="FOWC01000001">
    <property type="protein sequence ID" value="SFO24175.1"/>
    <property type="molecule type" value="Genomic_DNA"/>
</dbReference>
<feature type="domain" description="Lipid/polyisoprenoid-binding YceI-like" evidence="2">
    <location>
        <begin position="98"/>
        <end position="266"/>
    </location>
</feature>